<keyword evidence="2" id="KW-0813">Transport</keyword>
<keyword evidence="6 9" id="KW-1133">Transmembrane helix</keyword>
<evidence type="ECO:0000256" key="6">
    <source>
        <dbReference type="ARBA" id="ARBA00022989"/>
    </source>
</evidence>
<evidence type="ECO:0000256" key="9">
    <source>
        <dbReference type="SAM" id="Phobius"/>
    </source>
</evidence>
<sequence length="142" mass="14446">MIATPFTPIASLLGGALIGLAAVLLMWARGRIAGVSGIAARLLPPYEDREFAGRLAFIAGLIAVPVLVRLATGSLPAQTIAAGTPVLIVAGLLTGFGSVWGSGCTSGHGVCGLSRLSVRSLVATITFMAAGMATVFVMRHWS</sequence>
<evidence type="ECO:0000313" key="10">
    <source>
        <dbReference type="EMBL" id="OAF15827.1"/>
    </source>
</evidence>
<evidence type="ECO:0000256" key="8">
    <source>
        <dbReference type="ARBA" id="ARBA00035655"/>
    </source>
</evidence>
<keyword evidence="5 9" id="KW-0812">Transmembrane</keyword>
<feature type="transmembrane region" description="Helical" evidence="9">
    <location>
        <begin position="6"/>
        <end position="30"/>
    </location>
</feature>
<dbReference type="Proteomes" id="UP000077173">
    <property type="component" value="Unassembled WGS sequence"/>
</dbReference>
<evidence type="ECO:0000256" key="4">
    <source>
        <dbReference type="ARBA" id="ARBA00022519"/>
    </source>
</evidence>
<keyword evidence="4" id="KW-0997">Cell inner membrane</keyword>
<reference evidence="10 11" key="1">
    <citation type="submission" date="2016-02" db="EMBL/GenBank/DDBJ databases">
        <title>Draft genome sequence of the strain BR 10247T Bradyrhizobium neotropicale isolated from nodules of Centrolobium paraense.</title>
        <authorList>
            <person name="Simoes-Araujo J.L."/>
            <person name="Barauna A.C."/>
            <person name="Silva K."/>
            <person name="Zilli J.E."/>
        </authorList>
    </citation>
    <scope>NUCLEOTIDE SEQUENCE [LARGE SCALE GENOMIC DNA]</scope>
    <source>
        <strain evidence="10 11">BR 10247</strain>
    </source>
</reference>
<evidence type="ECO:0000256" key="3">
    <source>
        <dbReference type="ARBA" id="ARBA00022475"/>
    </source>
</evidence>
<comment type="subcellular location">
    <subcellularLocation>
        <location evidence="1">Cell inner membrane</location>
        <topology evidence="1">Multi-pass membrane protein</topology>
    </subcellularLocation>
</comment>
<keyword evidence="3" id="KW-1003">Cell membrane</keyword>
<comment type="caution">
    <text evidence="10">The sequence shown here is derived from an EMBL/GenBank/DDBJ whole genome shotgun (WGS) entry which is preliminary data.</text>
</comment>
<evidence type="ECO:0000313" key="11">
    <source>
        <dbReference type="Proteomes" id="UP000077173"/>
    </source>
</evidence>
<gene>
    <name evidence="10" type="ORF">AXW67_14525</name>
</gene>
<evidence type="ECO:0000256" key="1">
    <source>
        <dbReference type="ARBA" id="ARBA00004429"/>
    </source>
</evidence>
<feature type="transmembrane region" description="Helical" evidence="9">
    <location>
        <begin position="80"/>
        <end position="100"/>
    </location>
</feature>
<protein>
    <recommendedName>
        <fullName evidence="12">Sulphur transport domain-containing protein</fullName>
    </recommendedName>
</protein>
<dbReference type="PANTHER" id="PTHR30574">
    <property type="entry name" value="INNER MEMBRANE PROTEIN YEDE"/>
    <property type="match status" value="1"/>
</dbReference>
<dbReference type="EMBL" id="LSEF01000061">
    <property type="protein sequence ID" value="OAF15827.1"/>
    <property type="molecule type" value="Genomic_DNA"/>
</dbReference>
<dbReference type="PANTHER" id="PTHR30574:SF1">
    <property type="entry name" value="SULPHUR TRANSPORT DOMAIN-CONTAINING PROTEIN"/>
    <property type="match status" value="1"/>
</dbReference>
<dbReference type="GO" id="GO:0005886">
    <property type="term" value="C:plasma membrane"/>
    <property type="evidence" value="ECO:0007669"/>
    <property type="project" value="UniProtKB-SubCell"/>
</dbReference>
<evidence type="ECO:0000256" key="7">
    <source>
        <dbReference type="ARBA" id="ARBA00023136"/>
    </source>
</evidence>
<keyword evidence="7 9" id="KW-0472">Membrane</keyword>
<dbReference type="GeneID" id="32585828"/>
<feature type="transmembrane region" description="Helical" evidence="9">
    <location>
        <begin position="51"/>
        <end position="68"/>
    </location>
</feature>
<dbReference type="RefSeq" id="WP_063679391.1">
    <property type="nucleotide sequence ID" value="NZ_LSEF01000061.1"/>
</dbReference>
<evidence type="ECO:0000256" key="2">
    <source>
        <dbReference type="ARBA" id="ARBA00022448"/>
    </source>
</evidence>
<accession>A0A176Z610</accession>
<dbReference type="AlphaFoldDB" id="A0A176Z610"/>
<keyword evidence="11" id="KW-1185">Reference proteome</keyword>
<proteinExistence type="inferred from homology"/>
<dbReference type="InterPro" id="IPR007272">
    <property type="entry name" value="Sulf_transp_TsuA/YedE"/>
</dbReference>
<evidence type="ECO:0008006" key="12">
    <source>
        <dbReference type="Google" id="ProtNLM"/>
    </source>
</evidence>
<name>A0A176Z610_9BRAD</name>
<comment type="similarity">
    <text evidence="8">Belongs to the TsuA/YedE (TC 9.B.102) family.</text>
</comment>
<organism evidence="10 11">
    <name type="scientific">Bradyrhizobium neotropicale</name>
    <dbReference type="NCBI Taxonomy" id="1497615"/>
    <lineage>
        <taxon>Bacteria</taxon>
        <taxon>Pseudomonadati</taxon>
        <taxon>Pseudomonadota</taxon>
        <taxon>Alphaproteobacteria</taxon>
        <taxon>Hyphomicrobiales</taxon>
        <taxon>Nitrobacteraceae</taxon>
        <taxon>Bradyrhizobium</taxon>
    </lineage>
</organism>
<evidence type="ECO:0000256" key="5">
    <source>
        <dbReference type="ARBA" id="ARBA00022692"/>
    </source>
</evidence>
<feature type="transmembrane region" description="Helical" evidence="9">
    <location>
        <begin position="121"/>
        <end position="141"/>
    </location>
</feature>